<dbReference type="InterPro" id="IPR012226">
    <property type="entry name" value="Diguanyl_cyclase/Pdiesterase"/>
</dbReference>
<dbReference type="KEGG" id="nur:ATY38_06110"/>
<gene>
    <name evidence="4" type="ORF">SAMN05216406_10540</name>
</gene>
<dbReference type="InterPro" id="IPR001633">
    <property type="entry name" value="EAL_dom"/>
</dbReference>
<accession>A0A1H2DSH0</accession>
<dbReference type="PROSITE" id="PS50883">
    <property type="entry name" value="EAL"/>
    <property type="match status" value="1"/>
</dbReference>
<dbReference type="RefSeq" id="WP_062558531.1">
    <property type="nucleotide sequence ID" value="NZ_CP013341.1"/>
</dbReference>
<dbReference type="InterPro" id="IPR029016">
    <property type="entry name" value="GAF-like_dom_sf"/>
</dbReference>
<dbReference type="PANTHER" id="PTHR44757:SF2">
    <property type="entry name" value="BIOFILM ARCHITECTURE MAINTENANCE PROTEIN MBAA"/>
    <property type="match status" value="1"/>
</dbReference>
<dbReference type="PIRSF" id="PIRSF005925">
    <property type="entry name" value="Dos"/>
    <property type="match status" value="1"/>
</dbReference>
<dbReference type="EMBL" id="FNLN01000005">
    <property type="protein sequence ID" value="SDT85711.1"/>
    <property type="molecule type" value="Genomic_DNA"/>
</dbReference>
<organism evidence="4 5">
    <name type="scientific">Nitrosomonas ureae</name>
    <dbReference type="NCBI Taxonomy" id="44577"/>
    <lineage>
        <taxon>Bacteria</taxon>
        <taxon>Pseudomonadati</taxon>
        <taxon>Pseudomonadota</taxon>
        <taxon>Betaproteobacteria</taxon>
        <taxon>Nitrosomonadales</taxon>
        <taxon>Nitrosomonadaceae</taxon>
        <taxon>Nitrosomonas</taxon>
    </lineage>
</organism>
<dbReference type="SUPFAM" id="SSF55781">
    <property type="entry name" value="GAF domain-like"/>
    <property type="match status" value="1"/>
</dbReference>
<dbReference type="Proteomes" id="UP000182882">
    <property type="component" value="Unassembled WGS sequence"/>
</dbReference>
<dbReference type="SMART" id="SM00267">
    <property type="entry name" value="GGDEF"/>
    <property type="match status" value="1"/>
</dbReference>
<dbReference type="CDD" id="cd01948">
    <property type="entry name" value="EAL"/>
    <property type="match status" value="1"/>
</dbReference>
<evidence type="ECO:0000259" key="2">
    <source>
        <dbReference type="PROSITE" id="PS50883"/>
    </source>
</evidence>
<sequence length="753" mass="84992">MSGEYNAVNKDITQPISTLPDCFDLTNFEQSKILQFQQEILELIVLGNDYKEICEKICLLIEQLLENAVASVMLLDKDKQCMNVFAAPSIPAECIAQLNGLRPGPEAGSCGNAVFRQEAVYIESTIDDPRWQSIRKIAIDFNILSCWSIPVRSKGGECIGSFALSSFEHRLPSAFHRKLLKIGSFIIGIALEQQKINEQLYLSSKVFENSTEAIMIADANKIIISTNKALHIITGFTAEEVIGKPTSIVTSIRHSTKFFQKIWLSVKQSGHWQGEVWNRHKYGREYPAWLNISSVLSKKGSICYYLINFSNITDKKKSDEIIWRQANYDSLTGLPNRNMFYDRLSHDIKNAARTGMLLAVLFIDLDRFKEVNDSFGHSVGDALLVEAAKRLSGCVRETDTVARLGGDEFTIILNGINDQHCAERIIQMILLELTKPFHLNAKLAYVTASIGVTFFPADAGSVEILMKNADQAMYAAKNNGRNCCSYFTSNMRKATETRSRIAYELRHALREQQLFLMYQPIVKLATGSIHKAEALVRWQHPERGTVFPVEFISIAEESNLISEIGDWVFKQAVNQVAAWQANYDTNFQISINKSPKQFISRMSDWVDHLHEQKLDGHSIIVEITENLLLDVHELVVKQLLNFRDAGVQVAIDDFGTGYSSLSYLKKFDIDYLKIDQSFISNLDSRSNDRILCEAVITMAHRLGMKVIAEGVETNSQKQLLIAMGCDYGQGYFFSKPLTTENFETFLQHNAAIN</sequence>
<dbReference type="Pfam" id="PF00990">
    <property type="entry name" value="GGDEF"/>
    <property type="match status" value="1"/>
</dbReference>
<dbReference type="Gene3D" id="3.30.450.40">
    <property type="match status" value="1"/>
</dbReference>
<evidence type="ECO:0000259" key="1">
    <source>
        <dbReference type="PROSITE" id="PS50112"/>
    </source>
</evidence>
<dbReference type="PROSITE" id="PS50112">
    <property type="entry name" value="PAS"/>
    <property type="match status" value="1"/>
</dbReference>
<evidence type="ECO:0000259" key="3">
    <source>
        <dbReference type="PROSITE" id="PS50887"/>
    </source>
</evidence>
<dbReference type="PANTHER" id="PTHR44757">
    <property type="entry name" value="DIGUANYLATE CYCLASE DGCP"/>
    <property type="match status" value="1"/>
</dbReference>
<dbReference type="CDD" id="cd01949">
    <property type="entry name" value="GGDEF"/>
    <property type="match status" value="1"/>
</dbReference>
<dbReference type="GO" id="GO:0003824">
    <property type="term" value="F:catalytic activity"/>
    <property type="evidence" value="ECO:0007669"/>
    <property type="project" value="UniProtKB-ARBA"/>
</dbReference>
<dbReference type="CDD" id="cd00130">
    <property type="entry name" value="PAS"/>
    <property type="match status" value="1"/>
</dbReference>
<dbReference type="NCBIfam" id="TIGR00254">
    <property type="entry name" value="GGDEF"/>
    <property type="match status" value="1"/>
</dbReference>
<keyword evidence="5" id="KW-1185">Reference proteome</keyword>
<evidence type="ECO:0000313" key="5">
    <source>
        <dbReference type="Proteomes" id="UP000182882"/>
    </source>
</evidence>
<dbReference type="InterPro" id="IPR029787">
    <property type="entry name" value="Nucleotide_cyclase"/>
</dbReference>
<name>A0A1H2DSH0_9PROT</name>
<dbReference type="Gene3D" id="3.30.70.270">
    <property type="match status" value="1"/>
</dbReference>
<dbReference type="GO" id="GO:0006355">
    <property type="term" value="P:regulation of DNA-templated transcription"/>
    <property type="evidence" value="ECO:0007669"/>
    <property type="project" value="InterPro"/>
</dbReference>
<dbReference type="Gene3D" id="3.20.20.450">
    <property type="entry name" value="EAL domain"/>
    <property type="match status" value="1"/>
</dbReference>
<reference evidence="5" key="1">
    <citation type="submission" date="2016-10" db="EMBL/GenBank/DDBJ databases">
        <authorList>
            <person name="Varghese N."/>
            <person name="Submissions S."/>
        </authorList>
    </citation>
    <scope>NUCLEOTIDE SEQUENCE [LARGE SCALE GENOMIC DNA]</scope>
    <source>
        <strain evidence="5">Nm10</strain>
    </source>
</reference>
<dbReference type="SUPFAM" id="SSF55073">
    <property type="entry name" value="Nucleotide cyclase"/>
    <property type="match status" value="1"/>
</dbReference>
<dbReference type="SUPFAM" id="SSF141868">
    <property type="entry name" value="EAL domain-like"/>
    <property type="match status" value="1"/>
</dbReference>
<dbReference type="InterPro" id="IPR035965">
    <property type="entry name" value="PAS-like_dom_sf"/>
</dbReference>
<dbReference type="AlphaFoldDB" id="A0A1H2DSH0"/>
<evidence type="ECO:0000313" key="4">
    <source>
        <dbReference type="EMBL" id="SDT85711.1"/>
    </source>
</evidence>
<proteinExistence type="predicted"/>
<dbReference type="InterPro" id="IPR052155">
    <property type="entry name" value="Biofilm_reg_signaling"/>
</dbReference>
<dbReference type="SMART" id="SM00052">
    <property type="entry name" value="EAL"/>
    <property type="match status" value="1"/>
</dbReference>
<dbReference type="InterPro" id="IPR043128">
    <property type="entry name" value="Rev_trsase/Diguanyl_cyclase"/>
</dbReference>
<dbReference type="Pfam" id="PF13185">
    <property type="entry name" value="GAF_2"/>
    <property type="match status" value="1"/>
</dbReference>
<dbReference type="PROSITE" id="PS50887">
    <property type="entry name" value="GGDEF"/>
    <property type="match status" value="1"/>
</dbReference>
<dbReference type="InterPro" id="IPR000160">
    <property type="entry name" value="GGDEF_dom"/>
</dbReference>
<feature type="domain" description="EAL" evidence="2">
    <location>
        <begin position="498"/>
        <end position="750"/>
    </location>
</feature>
<dbReference type="SUPFAM" id="SSF55785">
    <property type="entry name" value="PYP-like sensor domain (PAS domain)"/>
    <property type="match status" value="1"/>
</dbReference>
<dbReference type="Pfam" id="PF00989">
    <property type="entry name" value="PAS"/>
    <property type="match status" value="1"/>
</dbReference>
<feature type="domain" description="GGDEF" evidence="3">
    <location>
        <begin position="356"/>
        <end position="489"/>
    </location>
</feature>
<protein>
    <submittedName>
        <fullName evidence="4">PAS domain S-box-containing protein/diguanylate cyclase (GGDEF) domain-containing protein</fullName>
    </submittedName>
</protein>
<feature type="domain" description="PAS" evidence="1">
    <location>
        <begin position="205"/>
        <end position="254"/>
    </location>
</feature>
<dbReference type="InterPro" id="IPR013767">
    <property type="entry name" value="PAS_fold"/>
</dbReference>
<dbReference type="SMART" id="SM00091">
    <property type="entry name" value="PAS"/>
    <property type="match status" value="1"/>
</dbReference>
<dbReference type="FunFam" id="3.30.70.270:FF:000001">
    <property type="entry name" value="Diguanylate cyclase domain protein"/>
    <property type="match status" value="1"/>
</dbReference>
<dbReference type="InterPro" id="IPR035919">
    <property type="entry name" value="EAL_sf"/>
</dbReference>
<dbReference type="InterPro" id="IPR003018">
    <property type="entry name" value="GAF"/>
</dbReference>
<dbReference type="Pfam" id="PF00563">
    <property type="entry name" value="EAL"/>
    <property type="match status" value="1"/>
</dbReference>
<dbReference type="Gene3D" id="3.30.450.20">
    <property type="entry name" value="PAS domain"/>
    <property type="match status" value="1"/>
</dbReference>
<dbReference type="NCBIfam" id="TIGR00229">
    <property type="entry name" value="sensory_box"/>
    <property type="match status" value="1"/>
</dbReference>
<dbReference type="InterPro" id="IPR000014">
    <property type="entry name" value="PAS"/>
</dbReference>